<keyword evidence="1" id="KW-1133">Transmembrane helix</keyword>
<reference evidence="2" key="1">
    <citation type="submission" date="2020-05" db="EMBL/GenBank/DDBJ databases">
        <title>Mycena genomes resolve the evolution of fungal bioluminescence.</title>
        <authorList>
            <person name="Tsai I.J."/>
        </authorList>
    </citation>
    <scope>NUCLEOTIDE SEQUENCE</scope>
    <source>
        <strain evidence="2">160909Yilan</strain>
    </source>
</reference>
<dbReference type="Proteomes" id="UP000623467">
    <property type="component" value="Unassembled WGS sequence"/>
</dbReference>
<evidence type="ECO:0000256" key="1">
    <source>
        <dbReference type="SAM" id="Phobius"/>
    </source>
</evidence>
<keyword evidence="3" id="KW-1185">Reference proteome</keyword>
<feature type="transmembrane region" description="Helical" evidence="1">
    <location>
        <begin position="190"/>
        <end position="215"/>
    </location>
</feature>
<organism evidence="2 3">
    <name type="scientific">Mycena sanguinolenta</name>
    <dbReference type="NCBI Taxonomy" id="230812"/>
    <lineage>
        <taxon>Eukaryota</taxon>
        <taxon>Fungi</taxon>
        <taxon>Dikarya</taxon>
        <taxon>Basidiomycota</taxon>
        <taxon>Agaricomycotina</taxon>
        <taxon>Agaricomycetes</taxon>
        <taxon>Agaricomycetidae</taxon>
        <taxon>Agaricales</taxon>
        <taxon>Marasmiineae</taxon>
        <taxon>Mycenaceae</taxon>
        <taxon>Mycena</taxon>
    </lineage>
</organism>
<gene>
    <name evidence="2" type="ORF">MSAN_02021000</name>
</gene>
<protein>
    <submittedName>
        <fullName evidence="2">Uncharacterized protein</fullName>
    </submittedName>
</protein>
<feature type="transmembrane region" description="Helical" evidence="1">
    <location>
        <begin position="145"/>
        <end position="169"/>
    </location>
</feature>
<sequence length="286" mass="31662">MALQQYPLVKTFIVAAWLEAILYGIYFCGFWVGVYLNIRMKWANNQNRIINLTSIIMFIVATLHVSMNGFRAIVGYVDYGSAPGGPVSFLGVISTWHHIFKDDLYACQSILGDAMALPRSTVSGIAITVLFGSVNPNASIFDPRLAHWITIFYSVAVAQNIITTGLMALRLWTMEKQSARIRVGGSIFMPLLLILVESAALYLFVQVLLLVLYAVNYNAQFILLESITPVVGITFGMIALRLILRSQRVPLSDDQATVGHIALRRIAVNVTTQMEHDIPGDKLAPV</sequence>
<name>A0A8H7CNQ1_9AGAR</name>
<keyword evidence="1" id="KW-0472">Membrane</keyword>
<feature type="transmembrane region" description="Helical" evidence="1">
    <location>
        <begin position="12"/>
        <end position="37"/>
    </location>
</feature>
<keyword evidence="1" id="KW-0812">Transmembrane</keyword>
<dbReference type="AlphaFoldDB" id="A0A8H7CNQ1"/>
<feature type="transmembrane region" description="Helical" evidence="1">
    <location>
        <begin position="49"/>
        <end position="67"/>
    </location>
</feature>
<proteinExistence type="predicted"/>
<feature type="transmembrane region" description="Helical" evidence="1">
    <location>
        <begin position="221"/>
        <end position="244"/>
    </location>
</feature>
<dbReference type="EMBL" id="JACAZH010000025">
    <property type="protein sequence ID" value="KAF7342642.1"/>
    <property type="molecule type" value="Genomic_DNA"/>
</dbReference>
<evidence type="ECO:0000313" key="3">
    <source>
        <dbReference type="Proteomes" id="UP000623467"/>
    </source>
</evidence>
<comment type="caution">
    <text evidence="2">The sequence shown here is derived from an EMBL/GenBank/DDBJ whole genome shotgun (WGS) entry which is preliminary data.</text>
</comment>
<dbReference type="OrthoDB" id="3354175at2759"/>
<accession>A0A8H7CNQ1</accession>
<evidence type="ECO:0000313" key="2">
    <source>
        <dbReference type="EMBL" id="KAF7342642.1"/>
    </source>
</evidence>